<accession>A0AAW2CF42</accession>
<evidence type="ECO:0000256" key="1">
    <source>
        <dbReference type="SAM" id="MobiDB-lite"/>
    </source>
</evidence>
<sequence length="84" mass="9618">MQSFGAYVADPISSAELQAKQMNSGPDTSLEQRLEEQRREFEARFKALEVELTMTTPLTRRKKKFSRPVEGGEDQIEPHHVKQA</sequence>
<feature type="region of interest" description="Disordered" evidence="1">
    <location>
        <begin position="1"/>
        <end position="36"/>
    </location>
</feature>
<dbReference type="AlphaFoldDB" id="A0AAW2CF42"/>
<evidence type="ECO:0000313" key="2">
    <source>
        <dbReference type="EMBL" id="KAK9996138.1"/>
    </source>
</evidence>
<protein>
    <submittedName>
        <fullName evidence="2">Uncharacterized protein</fullName>
    </submittedName>
</protein>
<feature type="compositionally biased region" description="Polar residues" evidence="1">
    <location>
        <begin position="20"/>
        <end position="29"/>
    </location>
</feature>
<name>A0AAW2CF42_9ROSI</name>
<keyword evidence="3" id="KW-1185">Reference proteome</keyword>
<dbReference type="EMBL" id="JAZDWU010000007">
    <property type="protein sequence ID" value="KAK9996138.1"/>
    <property type="molecule type" value="Genomic_DNA"/>
</dbReference>
<reference evidence="2 3" key="1">
    <citation type="submission" date="2024-01" db="EMBL/GenBank/DDBJ databases">
        <title>A telomere-to-telomere, gap-free genome of sweet tea (Lithocarpus litseifolius).</title>
        <authorList>
            <person name="Zhou J."/>
        </authorList>
    </citation>
    <scope>NUCLEOTIDE SEQUENCE [LARGE SCALE GENOMIC DNA]</scope>
    <source>
        <strain evidence="2">Zhou-2022a</strain>
        <tissue evidence="2">Leaf</tissue>
    </source>
</reference>
<gene>
    <name evidence="2" type="ORF">SO802_020824</name>
</gene>
<feature type="region of interest" description="Disordered" evidence="1">
    <location>
        <begin position="56"/>
        <end position="84"/>
    </location>
</feature>
<evidence type="ECO:0000313" key="3">
    <source>
        <dbReference type="Proteomes" id="UP001459277"/>
    </source>
</evidence>
<comment type="caution">
    <text evidence="2">The sequence shown here is derived from an EMBL/GenBank/DDBJ whole genome shotgun (WGS) entry which is preliminary data.</text>
</comment>
<organism evidence="2 3">
    <name type="scientific">Lithocarpus litseifolius</name>
    <dbReference type="NCBI Taxonomy" id="425828"/>
    <lineage>
        <taxon>Eukaryota</taxon>
        <taxon>Viridiplantae</taxon>
        <taxon>Streptophyta</taxon>
        <taxon>Embryophyta</taxon>
        <taxon>Tracheophyta</taxon>
        <taxon>Spermatophyta</taxon>
        <taxon>Magnoliopsida</taxon>
        <taxon>eudicotyledons</taxon>
        <taxon>Gunneridae</taxon>
        <taxon>Pentapetalae</taxon>
        <taxon>rosids</taxon>
        <taxon>fabids</taxon>
        <taxon>Fagales</taxon>
        <taxon>Fagaceae</taxon>
        <taxon>Lithocarpus</taxon>
    </lineage>
</organism>
<dbReference type="Proteomes" id="UP001459277">
    <property type="component" value="Unassembled WGS sequence"/>
</dbReference>
<proteinExistence type="predicted"/>